<feature type="domain" description="VOC" evidence="1">
    <location>
        <begin position="19"/>
        <end position="145"/>
    </location>
</feature>
<gene>
    <name evidence="2" type="ORF">PTTT1_LOCUS54583</name>
</gene>
<dbReference type="EMBL" id="OU594950">
    <property type="protein sequence ID" value="CAG9294406.1"/>
    <property type="molecule type" value="Genomic_DNA"/>
</dbReference>
<dbReference type="SUPFAM" id="SSF54593">
    <property type="entry name" value="Glyoxalase/Bleomycin resistance protein/Dihydroxybiphenyl dioxygenase"/>
    <property type="match status" value="1"/>
</dbReference>
<sequence length="147" mass="16110">MCTDNSTEEHKQSKALTVGFSHVGLAVSDLHASFKFFEALGFNKVGGVDTYPSFFLSDGSSFLTIWQTDEDATPFDRRANVGLHHMALKLPSMEALDEAYTSVSKIEGVRTTGEGAFAPEALEGTPWHHAMVFEPSGIRIELTFHAE</sequence>
<protein>
    <recommendedName>
        <fullName evidence="1">VOC domain-containing protein</fullName>
    </recommendedName>
</protein>
<dbReference type="InterPro" id="IPR037523">
    <property type="entry name" value="VOC_core"/>
</dbReference>
<dbReference type="InterPro" id="IPR004360">
    <property type="entry name" value="Glyas_Fos-R_dOase_dom"/>
</dbReference>
<dbReference type="Proteomes" id="UP000836788">
    <property type="component" value="Chromosome 9"/>
</dbReference>
<proteinExistence type="predicted"/>
<dbReference type="Pfam" id="PF00903">
    <property type="entry name" value="Glyoxalase"/>
    <property type="match status" value="1"/>
</dbReference>
<reference evidence="2" key="1">
    <citation type="submission" date="2022-02" db="EMBL/GenBank/DDBJ databases">
        <authorList>
            <person name="Giguere J D."/>
        </authorList>
    </citation>
    <scope>NUCLEOTIDE SEQUENCE</scope>
    <source>
        <strain evidence="2">CCAP 1055/1</strain>
    </source>
</reference>
<evidence type="ECO:0000259" key="1">
    <source>
        <dbReference type="PROSITE" id="PS51819"/>
    </source>
</evidence>
<dbReference type="Gene3D" id="3.10.180.10">
    <property type="entry name" value="2,3-Dihydroxybiphenyl 1,2-Dioxygenase, domain 1"/>
    <property type="match status" value="1"/>
</dbReference>
<dbReference type="InterPro" id="IPR029068">
    <property type="entry name" value="Glyas_Bleomycin-R_OHBP_Dase"/>
</dbReference>
<name>A0A8J9SYG5_PHATR</name>
<dbReference type="AlphaFoldDB" id="A0A8J9SYG5"/>
<organism evidence="2">
    <name type="scientific">Phaeodactylum tricornutum</name>
    <name type="common">Diatom</name>
    <dbReference type="NCBI Taxonomy" id="2850"/>
    <lineage>
        <taxon>Eukaryota</taxon>
        <taxon>Sar</taxon>
        <taxon>Stramenopiles</taxon>
        <taxon>Ochrophyta</taxon>
        <taxon>Bacillariophyta</taxon>
        <taxon>Bacillariophyceae</taxon>
        <taxon>Bacillariophycidae</taxon>
        <taxon>Naviculales</taxon>
        <taxon>Phaeodactylaceae</taxon>
        <taxon>Phaeodactylum</taxon>
    </lineage>
</organism>
<evidence type="ECO:0000313" key="2">
    <source>
        <dbReference type="EMBL" id="CAG9294406.1"/>
    </source>
</evidence>
<dbReference type="PROSITE" id="PS51819">
    <property type="entry name" value="VOC"/>
    <property type="match status" value="1"/>
</dbReference>
<dbReference type="CDD" id="cd07242">
    <property type="entry name" value="VOC_BsYqjT"/>
    <property type="match status" value="1"/>
</dbReference>
<accession>A0A8J9SYG5</accession>